<accession>A0A914YY43</accession>
<evidence type="ECO:0000256" key="2">
    <source>
        <dbReference type="ARBA" id="ARBA00023015"/>
    </source>
</evidence>
<dbReference type="GO" id="GO:0005634">
    <property type="term" value="C:nucleus"/>
    <property type="evidence" value="ECO:0007669"/>
    <property type="project" value="UniProtKB-SubCell"/>
</dbReference>
<feature type="domain" description="Myb-like" evidence="7">
    <location>
        <begin position="300"/>
        <end position="351"/>
    </location>
</feature>
<comment type="subcellular location">
    <subcellularLocation>
        <location evidence="1">Nucleus</location>
    </subcellularLocation>
</comment>
<dbReference type="GO" id="GO:0001006">
    <property type="term" value="F:RNA polymerase III type 3 promoter sequence-specific DNA binding"/>
    <property type="evidence" value="ECO:0007669"/>
    <property type="project" value="TreeGrafter"/>
</dbReference>
<dbReference type="InterPro" id="IPR051575">
    <property type="entry name" value="Myb-like_DNA-bd"/>
</dbReference>
<dbReference type="Pfam" id="PF13921">
    <property type="entry name" value="Myb_DNA-bind_6"/>
    <property type="match status" value="2"/>
</dbReference>
<keyword evidence="2" id="KW-0805">Transcription regulation</keyword>
<dbReference type="WBParaSite" id="PSU_v2.g2993.t1">
    <property type="protein sequence ID" value="PSU_v2.g2993.t1"/>
    <property type="gene ID" value="PSU_v2.g2993"/>
</dbReference>
<feature type="compositionally biased region" description="Basic residues" evidence="6">
    <location>
        <begin position="1078"/>
        <end position="1087"/>
    </location>
</feature>
<dbReference type="PROSITE" id="PS51294">
    <property type="entry name" value="HTH_MYB"/>
    <property type="match status" value="4"/>
</dbReference>
<evidence type="ECO:0000313" key="10">
    <source>
        <dbReference type="WBParaSite" id="PSU_v2.g2993.t1"/>
    </source>
</evidence>
<dbReference type="PANTHER" id="PTHR46621:SF1">
    <property type="entry name" value="SNRNA-ACTIVATING PROTEIN COMPLEX SUBUNIT 4"/>
    <property type="match status" value="1"/>
</dbReference>
<name>A0A914YY43_9BILA</name>
<evidence type="ECO:0000313" key="9">
    <source>
        <dbReference type="Proteomes" id="UP000887577"/>
    </source>
</evidence>
<feature type="domain" description="HTH myb-type" evidence="8">
    <location>
        <begin position="361"/>
        <end position="411"/>
    </location>
</feature>
<evidence type="ECO:0000256" key="6">
    <source>
        <dbReference type="SAM" id="MobiDB-lite"/>
    </source>
</evidence>
<dbReference type="GO" id="GO:0000978">
    <property type="term" value="F:RNA polymerase II cis-regulatory region sequence-specific DNA binding"/>
    <property type="evidence" value="ECO:0007669"/>
    <property type="project" value="TreeGrafter"/>
</dbReference>
<reference evidence="10" key="1">
    <citation type="submission" date="2022-11" db="UniProtKB">
        <authorList>
            <consortium name="WormBaseParasite"/>
        </authorList>
    </citation>
    <scope>IDENTIFICATION</scope>
</reference>
<evidence type="ECO:0000256" key="4">
    <source>
        <dbReference type="ARBA" id="ARBA00023163"/>
    </source>
</evidence>
<feature type="region of interest" description="Disordered" evidence="6">
    <location>
        <begin position="1057"/>
        <end position="1090"/>
    </location>
</feature>
<feature type="compositionally biased region" description="Polar residues" evidence="6">
    <location>
        <begin position="40"/>
        <end position="49"/>
    </location>
</feature>
<evidence type="ECO:0000259" key="8">
    <source>
        <dbReference type="PROSITE" id="PS51294"/>
    </source>
</evidence>
<sequence>MFDDDEHESELIEAIQVSDFHAPYQRSAVELRGLPSTFNNAEENVLNLNRSDDDREYESGEDDDDDDDFEEEEEELVVDDELRHLAREMAHVSDGDLAALLAYNASYLEIIESLILKTDRAIDENRDAQEAIHEKMANKGEEDQKPYTVSVTLYSKPYFKDHFGMPPPMNKETAELSKNHQLTTLIKEDHVWKEDEQRRLRRGVRQQLMRQMNLHLESRKTLVEEKIKNFNATNTDAELELWRQEITSLERKILYNSKKPDVEIFTGNYSKISWQEISVQYFNGLRSATACQMKWCDEARPEINKSPWTPEEDEKLREISTLALSNWSFVAHEVGTNRSEFQCFCRLKEIEQKVSYEKNIWTSEEDEKLISIVYGFNNLESVPWEKVAKLMGNRNSSHCRKRFQHSLQSSIHMGRWTYAEDMFLLDAINRYGPFEWERISTCVPGRSAPQCRSRFNNVLTVKRNIQQYTVEEDEIILFCTKLFGRGKWSEICQLLSNRFPTDVRSRFRTFLNRKLKNRPPYDEVSYRNSIWNQFSRRGDILTRFQAYETSGPEKPDDNIAKRFGIGDYVINSAFGEIQTTDAALDEKRSKFGNFHIYSTGIWKKRPITVEEYRAQRFDKLYNTIPDEMRNKLDAFLQEMDERRKHRELEYEKACKGDLLNELEKSHREEDVERVAKLMDEAIIVTHHDIDQRKRRNLPRIRIRRNFVKRRGKKIKVADLTKLAQVKNEEDFRRKCEIVREMHLTPEIADHLNLPLEKIYRKDGTRRRISELVLMEDINSQKYWVTERESTILKLILNLNQHFISRSMFVYEKQQRHGAITRSMEYVRNELMFSEVPAVYEANKEESPPIEAYVKLISDCLMPCRGNLTALHQYRVRGRELCTSVASQYFDPLDGYGYPEAYTEFKNQRLDIELPGRIKNSVDYLLLRARMFKTFFLPMLLQYGQQSREAQNKIREEISRRHLRRARERMFEETNDPNLGVAVFEDDTLIVGRVCTVAEKDMPRLHEKIVTQSHRIDDSIDSLISKIAQTPPPKHRGRPRKIDDKLLAVKKPSIPITLQLPSLNGDGNSGNAETSTAAPKKRRGKKRKAEMLENEEEQIIDVSESAQSSMSNLVESTTISIPSSSSAPGNPLDDIEVVALRPEAAQDKRTLHQIGAYQPRWVKQKRKEINRGQSNGELTLADLLFVRGKKTRALTGFYDQQHTQMIYETIQSNLVNPDDTVYNEDNEGEASYVDGQEEEMEMGEEEQVLQRIKREMG</sequence>
<evidence type="ECO:0000259" key="7">
    <source>
        <dbReference type="PROSITE" id="PS50090"/>
    </source>
</evidence>
<keyword evidence="5" id="KW-0539">Nucleus</keyword>
<organism evidence="9 10">
    <name type="scientific">Panagrolaimus superbus</name>
    <dbReference type="NCBI Taxonomy" id="310955"/>
    <lineage>
        <taxon>Eukaryota</taxon>
        <taxon>Metazoa</taxon>
        <taxon>Ecdysozoa</taxon>
        <taxon>Nematoda</taxon>
        <taxon>Chromadorea</taxon>
        <taxon>Rhabditida</taxon>
        <taxon>Tylenchina</taxon>
        <taxon>Panagrolaimomorpha</taxon>
        <taxon>Panagrolaimoidea</taxon>
        <taxon>Panagrolaimidae</taxon>
        <taxon>Panagrolaimus</taxon>
    </lineage>
</organism>
<keyword evidence="4" id="KW-0804">Transcription</keyword>
<dbReference type="Gene3D" id="1.10.10.60">
    <property type="entry name" value="Homeodomain-like"/>
    <property type="match status" value="4"/>
</dbReference>
<dbReference type="GO" id="GO:0019185">
    <property type="term" value="C:snRNA-activating protein complex"/>
    <property type="evidence" value="ECO:0007669"/>
    <property type="project" value="TreeGrafter"/>
</dbReference>
<dbReference type="GO" id="GO:0042796">
    <property type="term" value="P:snRNA transcription by RNA polymerase III"/>
    <property type="evidence" value="ECO:0007669"/>
    <property type="project" value="TreeGrafter"/>
</dbReference>
<feature type="domain" description="HTH myb-type" evidence="8">
    <location>
        <begin position="300"/>
        <end position="355"/>
    </location>
</feature>
<feature type="domain" description="Myb-like" evidence="7">
    <location>
        <begin position="353"/>
        <end position="407"/>
    </location>
</feature>
<dbReference type="SUPFAM" id="SSF46689">
    <property type="entry name" value="Homeodomain-like"/>
    <property type="match status" value="3"/>
</dbReference>
<feature type="compositionally biased region" description="Polar residues" evidence="6">
    <location>
        <begin position="1058"/>
        <end position="1076"/>
    </location>
</feature>
<protein>
    <submittedName>
        <fullName evidence="10">snRNA-activating protein complex subunit 4</fullName>
    </submittedName>
</protein>
<keyword evidence="9" id="KW-1185">Reference proteome</keyword>
<feature type="domain" description="HTH myb-type" evidence="8">
    <location>
        <begin position="469"/>
        <end position="515"/>
    </location>
</feature>
<feature type="domain" description="Myb-like" evidence="7">
    <location>
        <begin position="408"/>
        <end position="459"/>
    </location>
</feature>
<evidence type="ECO:0000256" key="1">
    <source>
        <dbReference type="ARBA" id="ARBA00004123"/>
    </source>
</evidence>
<feature type="domain" description="Myb-like" evidence="7">
    <location>
        <begin position="468"/>
        <end position="511"/>
    </location>
</feature>
<dbReference type="InterPro" id="IPR001005">
    <property type="entry name" value="SANT/Myb"/>
</dbReference>
<feature type="domain" description="HTH myb-type" evidence="8">
    <location>
        <begin position="414"/>
        <end position="463"/>
    </location>
</feature>
<dbReference type="SMART" id="SM00717">
    <property type="entry name" value="SANT"/>
    <property type="match status" value="5"/>
</dbReference>
<dbReference type="PANTHER" id="PTHR46621">
    <property type="entry name" value="SNRNA-ACTIVATING PROTEIN COMPLEX SUBUNIT 4"/>
    <property type="match status" value="1"/>
</dbReference>
<feature type="compositionally biased region" description="Acidic residues" evidence="6">
    <location>
        <begin position="54"/>
        <end position="74"/>
    </location>
</feature>
<evidence type="ECO:0000256" key="3">
    <source>
        <dbReference type="ARBA" id="ARBA00023125"/>
    </source>
</evidence>
<dbReference type="Pfam" id="PF00249">
    <property type="entry name" value="Myb_DNA-binding"/>
    <property type="match status" value="1"/>
</dbReference>
<dbReference type="InterPro" id="IPR017930">
    <property type="entry name" value="Myb_dom"/>
</dbReference>
<dbReference type="AlphaFoldDB" id="A0A914YY43"/>
<keyword evidence="3" id="KW-0238">DNA-binding</keyword>
<dbReference type="Proteomes" id="UP000887577">
    <property type="component" value="Unplaced"/>
</dbReference>
<dbReference type="GO" id="GO:0042795">
    <property type="term" value="P:snRNA transcription by RNA polymerase II"/>
    <property type="evidence" value="ECO:0007669"/>
    <property type="project" value="TreeGrafter"/>
</dbReference>
<dbReference type="CDD" id="cd00167">
    <property type="entry name" value="SANT"/>
    <property type="match status" value="3"/>
</dbReference>
<dbReference type="InterPro" id="IPR009057">
    <property type="entry name" value="Homeodomain-like_sf"/>
</dbReference>
<dbReference type="PROSITE" id="PS50090">
    <property type="entry name" value="MYB_LIKE"/>
    <property type="match status" value="4"/>
</dbReference>
<evidence type="ECO:0000256" key="5">
    <source>
        <dbReference type="ARBA" id="ARBA00023242"/>
    </source>
</evidence>
<feature type="region of interest" description="Disordered" evidence="6">
    <location>
        <begin position="40"/>
        <end position="74"/>
    </location>
</feature>
<proteinExistence type="predicted"/>